<name>A0A5C8IYM8_9BACT</name>
<keyword evidence="2" id="KW-0808">Transferase</keyword>
<organism evidence="9 10">
    <name type="scientific">Pontibacter qinzhouensis</name>
    <dbReference type="NCBI Taxonomy" id="2603253"/>
    <lineage>
        <taxon>Bacteria</taxon>
        <taxon>Pseudomonadati</taxon>
        <taxon>Bacteroidota</taxon>
        <taxon>Cytophagia</taxon>
        <taxon>Cytophagales</taxon>
        <taxon>Hymenobacteraceae</taxon>
        <taxon>Pontibacter</taxon>
    </lineage>
</organism>
<sequence>MIAVVADDLTGAAELGGIGLRYNLKVEINAVVNPQSRADLLIISTNTRSKPKAEAVQDMVKVTKELLQLRPTFIFKKVDSVLRGHVLAEMEAQLQVLQVQRALLVPANPALGRVLSNGEYLVQGQPIHETSFSHDPEFPVSTSSVAGMLGAGRHPLYVQQHQAALPAAGIVVGEATNTADLQAWAKLTDNKTFAAGASGFFTALLDKLFPAAAAPPTAATGSFGSSALYVSGTTFGKSRETIQEVKENGGPVCYMPAAIARAATPTPAAYTAWSQEIVSCLQVSGKAIIAIAAETTTGTAVSAEDLRKKTAKVVQLVFAQTDLQELVLEGGATAFAILKELNFQEFYPIRELAPGVIRMQVGAKSTLCLTLKPGSYAWGSDIWNFSSEKAKV</sequence>
<dbReference type="GO" id="GO:0005524">
    <property type="term" value="F:ATP binding"/>
    <property type="evidence" value="ECO:0007669"/>
    <property type="project" value="UniProtKB-KW"/>
</dbReference>
<keyword evidence="5" id="KW-0067">ATP-binding</keyword>
<dbReference type="Gene3D" id="3.40.980.20">
    <property type="entry name" value="Four-carbon acid sugar kinase, nucleotide binding domain"/>
    <property type="match status" value="1"/>
</dbReference>
<evidence type="ECO:0000256" key="4">
    <source>
        <dbReference type="ARBA" id="ARBA00022777"/>
    </source>
</evidence>
<gene>
    <name evidence="9" type="ORF">FVR03_21585</name>
</gene>
<reference evidence="9 10" key="1">
    <citation type="submission" date="2019-08" db="EMBL/GenBank/DDBJ databases">
        <authorList>
            <person name="Shi S."/>
        </authorList>
    </citation>
    <scope>NUCLEOTIDE SEQUENCE [LARGE SCALE GENOMIC DNA]</scope>
    <source>
        <strain evidence="9 10">GY10130</strain>
    </source>
</reference>
<evidence type="ECO:0000256" key="1">
    <source>
        <dbReference type="ARBA" id="ARBA00005715"/>
    </source>
</evidence>
<dbReference type="SUPFAM" id="SSF142764">
    <property type="entry name" value="YgbK-like"/>
    <property type="match status" value="1"/>
</dbReference>
<feature type="domain" description="Four-carbon acid sugar kinase nucleotide binding" evidence="8">
    <location>
        <begin position="228"/>
        <end position="375"/>
    </location>
</feature>
<feature type="domain" description="Four-carbon acid sugar kinase N-terminal" evidence="7">
    <location>
        <begin position="2"/>
        <end position="204"/>
    </location>
</feature>
<dbReference type="InterPro" id="IPR037051">
    <property type="entry name" value="4-carb_acid_sugar_kinase_N_sf"/>
</dbReference>
<dbReference type="Proteomes" id="UP000321926">
    <property type="component" value="Unassembled WGS sequence"/>
</dbReference>
<dbReference type="Pfam" id="PF07005">
    <property type="entry name" value="SBD_N"/>
    <property type="match status" value="1"/>
</dbReference>
<dbReference type="AlphaFoldDB" id="A0A5C8IYM8"/>
<keyword evidence="3" id="KW-0547">Nucleotide-binding</keyword>
<dbReference type="Gene3D" id="3.40.50.10840">
    <property type="entry name" value="Putative sugar-binding, N-terminal domain"/>
    <property type="match status" value="1"/>
</dbReference>
<proteinExistence type="inferred from homology"/>
<evidence type="ECO:0000259" key="8">
    <source>
        <dbReference type="Pfam" id="PF17042"/>
    </source>
</evidence>
<dbReference type="OrthoDB" id="9778478at2"/>
<dbReference type="InterPro" id="IPR010737">
    <property type="entry name" value="4-carb_acid_sugar_kinase_N"/>
</dbReference>
<dbReference type="EMBL" id="VRTY01000125">
    <property type="protein sequence ID" value="TXK26689.1"/>
    <property type="molecule type" value="Genomic_DNA"/>
</dbReference>
<dbReference type="InterPro" id="IPR042213">
    <property type="entry name" value="NBD_C_sf"/>
</dbReference>
<dbReference type="Pfam" id="PF17042">
    <property type="entry name" value="NBD_C"/>
    <property type="match status" value="1"/>
</dbReference>
<evidence type="ECO:0000313" key="10">
    <source>
        <dbReference type="Proteomes" id="UP000321926"/>
    </source>
</evidence>
<keyword evidence="6" id="KW-0119">Carbohydrate metabolism</keyword>
<evidence type="ECO:0000313" key="9">
    <source>
        <dbReference type="EMBL" id="TXK26689.1"/>
    </source>
</evidence>
<evidence type="ECO:0000256" key="3">
    <source>
        <dbReference type="ARBA" id="ARBA00022741"/>
    </source>
</evidence>
<accession>A0A5C8IYM8</accession>
<evidence type="ECO:0000259" key="7">
    <source>
        <dbReference type="Pfam" id="PF07005"/>
    </source>
</evidence>
<keyword evidence="4 9" id="KW-0418">Kinase</keyword>
<evidence type="ECO:0000256" key="2">
    <source>
        <dbReference type="ARBA" id="ARBA00022679"/>
    </source>
</evidence>
<comment type="caution">
    <text evidence="9">The sequence shown here is derived from an EMBL/GenBank/DDBJ whole genome shotgun (WGS) entry which is preliminary data.</text>
</comment>
<dbReference type="RefSeq" id="WP_147923852.1">
    <property type="nucleotide sequence ID" value="NZ_VRTY01000125.1"/>
</dbReference>
<evidence type="ECO:0000256" key="6">
    <source>
        <dbReference type="ARBA" id="ARBA00023277"/>
    </source>
</evidence>
<keyword evidence="10" id="KW-1185">Reference proteome</keyword>
<protein>
    <submittedName>
        <fullName evidence="9">Four-carbon acid sugar kinase family protein</fullName>
    </submittedName>
</protein>
<dbReference type="GO" id="GO:0016301">
    <property type="term" value="F:kinase activity"/>
    <property type="evidence" value="ECO:0007669"/>
    <property type="project" value="UniProtKB-KW"/>
</dbReference>
<dbReference type="InterPro" id="IPR031475">
    <property type="entry name" value="NBD_C"/>
</dbReference>
<comment type="similarity">
    <text evidence="1">Belongs to the four-carbon acid sugar kinase family.</text>
</comment>
<evidence type="ECO:0000256" key="5">
    <source>
        <dbReference type="ARBA" id="ARBA00022840"/>
    </source>
</evidence>